<dbReference type="EMBL" id="CP023004">
    <property type="protein sequence ID" value="AWI08917.1"/>
    <property type="molecule type" value="Genomic_DNA"/>
</dbReference>
<evidence type="ECO:0000313" key="3">
    <source>
        <dbReference type="Proteomes" id="UP000244896"/>
    </source>
</evidence>
<dbReference type="RefSeq" id="WP_108824729.1">
    <property type="nucleotide sequence ID" value="NZ_CP023004.1"/>
</dbReference>
<keyword evidence="2" id="KW-0808">Transferase</keyword>
<dbReference type="Gene3D" id="3.90.550.10">
    <property type="entry name" value="Spore Coat Polysaccharide Biosynthesis Protein SpsA, Chain A"/>
    <property type="match status" value="1"/>
</dbReference>
<dbReference type="KEGG" id="elut:CKA38_06315"/>
<dbReference type="Proteomes" id="UP000244896">
    <property type="component" value="Chromosome"/>
</dbReference>
<dbReference type="GO" id="GO:0006487">
    <property type="term" value="P:protein N-linked glycosylation"/>
    <property type="evidence" value="ECO:0007669"/>
    <property type="project" value="TreeGrafter"/>
</dbReference>
<proteinExistence type="predicted"/>
<dbReference type="SUPFAM" id="SSF53448">
    <property type="entry name" value="Nucleotide-diphospho-sugar transferases"/>
    <property type="match status" value="1"/>
</dbReference>
<evidence type="ECO:0000259" key="1">
    <source>
        <dbReference type="Pfam" id="PF00535"/>
    </source>
</evidence>
<accession>A0A2U8E223</accession>
<evidence type="ECO:0000313" key="2">
    <source>
        <dbReference type="EMBL" id="AWI08917.1"/>
    </source>
</evidence>
<dbReference type="GO" id="GO:0016740">
    <property type="term" value="F:transferase activity"/>
    <property type="evidence" value="ECO:0007669"/>
    <property type="project" value="UniProtKB-KW"/>
</dbReference>
<dbReference type="CDD" id="cd04179">
    <property type="entry name" value="DPM_DPG-synthase_like"/>
    <property type="match status" value="1"/>
</dbReference>
<dbReference type="InterPro" id="IPR001173">
    <property type="entry name" value="Glyco_trans_2-like"/>
</dbReference>
<dbReference type="Pfam" id="PF00535">
    <property type="entry name" value="Glycos_transf_2"/>
    <property type="match status" value="1"/>
</dbReference>
<dbReference type="PANTHER" id="PTHR10859:SF91">
    <property type="entry name" value="DOLICHYL-PHOSPHATE BETA-GLUCOSYLTRANSFERASE"/>
    <property type="match status" value="1"/>
</dbReference>
<dbReference type="AlphaFoldDB" id="A0A2U8E223"/>
<name>A0A2U8E223_9BACT</name>
<dbReference type="InterPro" id="IPR029044">
    <property type="entry name" value="Nucleotide-diphossugar_trans"/>
</dbReference>
<sequence length="261" mass="28762">MNAPVSKTHLVLIPSYNTGARLLLETVGNVLAHWAPVWVVIDGSTDGSGEALQIFAASQPGLRVIVRDKNSGKGASVLHAARLALAEGFTHALVMDADGQHPVGRIRDFMAVSQAEPAALVLGKPVFGPEAPLVRLKGRKLSIGLVHFECLGDGIDDPLFGFRVYPLAPLVDVMRRTWFARRYDFDPELAVRLFWAGVPAINLPAACKYLSRTEGGISHFHYLRDNLRMIWLHTRLITALLLHKWPAARRAQKKRKQQSSA</sequence>
<keyword evidence="3" id="KW-1185">Reference proteome</keyword>
<organism evidence="2 3">
    <name type="scientific">Ereboglobus luteus</name>
    <dbReference type="NCBI Taxonomy" id="1796921"/>
    <lineage>
        <taxon>Bacteria</taxon>
        <taxon>Pseudomonadati</taxon>
        <taxon>Verrucomicrobiota</taxon>
        <taxon>Opitutia</taxon>
        <taxon>Opitutales</taxon>
        <taxon>Opitutaceae</taxon>
        <taxon>Ereboglobus</taxon>
    </lineage>
</organism>
<feature type="domain" description="Glycosyltransferase 2-like" evidence="1">
    <location>
        <begin position="11"/>
        <end position="129"/>
    </location>
</feature>
<dbReference type="PANTHER" id="PTHR10859">
    <property type="entry name" value="GLYCOSYL TRANSFERASE"/>
    <property type="match status" value="1"/>
</dbReference>
<gene>
    <name evidence="2" type="ORF">CKA38_06315</name>
</gene>
<protein>
    <submittedName>
        <fullName evidence="2">Glycosyl transferase family 2</fullName>
    </submittedName>
</protein>
<dbReference type="OrthoDB" id="9804335at2"/>
<reference evidence="2 3" key="1">
    <citation type="journal article" date="2018" name="Syst. Appl. Microbiol.">
        <title>Ereboglobus luteus gen. nov. sp. nov. from cockroach guts, and new insights into the oxygen relationship of the genera Opitutus and Didymococcus (Verrucomicrobia: Opitutaceae).</title>
        <authorList>
            <person name="Tegtmeier D."/>
            <person name="Belitz A."/>
            <person name="Radek R."/>
            <person name="Heimerl T."/>
            <person name="Brune A."/>
        </authorList>
    </citation>
    <scope>NUCLEOTIDE SEQUENCE [LARGE SCALE GENOMIC DNA]</scope>
    <source>
        <strain evidence="2 3">Ho45</strain>
    </source>
</reference>